<protein>
    <recommendedName>
        <fullName evidence="3">RNA helicase</fullName>
        <ecNumber evidence="3">3.6.4.13</ecNumber>
    </recommendedName>
</protein>
<dbReference type="Pfam" id="PF21635">
    <property type="entry name" value="Mov-10_helical"/>
    <property type="match status" value="1"/>
</dbReference>
<evidence type="ECO:0000313" key="20">
    <source>
        <dbReference type="Proteomes" id="UP000693946"/>
    </source>
</evidence>
<evidence type="ECO:0000256" key="5">
    <source>
        <dbReference type="ARBA" id="ARBA00022741"/>
    </source>
</evidence>
<feature type="domain" description="Helicase MOV-10 helical" evidence="18">
    <location>
        <begin position="308"/>
        <end position="374"/>
    </location>
</feature>
<gene>
    <name evidence="19" type="ORF">JOB18_046260</name>
</gene>
<dbReference type="InterPro" id="IPR049075">
    <property type="entry name" value="MOV-10_N"/>
</dbReference>
<keyword evidence="7" id="KW-0347">Helicase</keyword>
<evidence type="ECO:0000256" key="7">
    <source>
        <dbReference type="ARBA" id="ARBA00022806"/>
    </source>
</evidence>
<dbReference type="InterPro" id="IPR041677">
    <property type="entry name" value="DNA2/NAM7_AAA_11"/>
</dbReference>
<comment type="catalytic activity">
    <reaction evidence="11">
        <text>ATP + H2O = ADP + phosphate + H(+)</text>
        <dbReference type="Rhea" id="RHEA:13065"/>
        <dbReference type="ChEBI" id="CHEBI:15377"/>
        <dbReference type="ChEBI" id="CHEBI:15378"/>
        <dbReference type="ChEBI" id="CHEBI:30616"/>
        <dbReference type="ChEBI" id="CHEBI:43474"/>
        <dbReference type="ChEBI" id="CHEBI:456216"/>
        <dbReference type="EC" id="3.6.4.13"/>
    </reaction>
</comment>
<dbReference type="Pfam" id="PF21633">
    <property type="entry name" value="MOV-10_Ig-like"/>
    <property type="match status" value="1"/>
</dbReference>
<dbReference type="InterPro" id="IPR047187">
    <property type="entry name" value="SF1_C_Upf1"/>
</dbReference>
<dbReference type="InterPro" id="IPR049077">
    <property type="entry name" value="MOV-10_Ig-like"/>
</dbReference>
<comment type="caution">
    <text evidence="19">The sequence shown here is derived from an EMBL/GenBank/DDBJ whole genome shotgun (WGS) entry which is preliminary data.</text>
</comment>
<feature type="domain" description="Helicase MOV-10 Ig-like" evidence="16">
    <location>
        <begin position="140"/>
        <end position="257"/>
    </location>
</feature>
<keyword evidence="6" id="KW-0378">Hydrolase</keyword>
<feature type="domain" description="DNA2/NAM7 helicase helicase" evidence="13">
    <location>
        <begin position="624"/>
        <end position="700"/>
    </location>
</feature>
<evidence type="ECO:0000313" key="19">
    <source>
        <dbReference type="EMBL" id="KAG7495212.1"/>
    </source>
</evidence>
<evidence type="ECO:0000259" key="14">
    <source>
        <dbReference type="Pfam" id="PF13087"/>
    </source>
</evidence>
<dbReference type="InterPro" id="IPR049080">
    <property type="entry name" value="MOV-10-like_beta-barrel"/>
</dbReference>
<evidence type="ECO:0000256" key="6">
    <source>
        <dbReference type="ARBA" id="ARBA00022801"/>
    </source>
</evidence>
<dbReference type="GO" id="GO:0003723">
    <property type="term" value="F:RNA binding"/>
    <property type="evidence" value="ECO:0007669"/>
    <property type="project" value="UniProtKB-KW"/>
</dbReference>
<dbReference type="CDD" id="cd18808">
    <property type="entry name" value="SF1_C_Upf1"/>
    <property type="match status" value="1"/>
</dbReference>
<evidence type="ECO:0000259" key="17">
    <source>
        <dbReference type="Pfam" id="PF21634"/>
    </source>
</evidence>
<evidence type="ECO:0000256" key="1">
    <source>
        <dbReference type="ARBA" id="ARBA00004201"/>
    </source>
</evidence>
<comment type="similarity">
    <text evidence="2">Belongs to the DNA2/NAM7 helicase family. SDE3 subfamily.</text>
</comment>
<reference evidence="19 20" key="1">
    <citation type="journal article" date="2021" name="Sci. Rep.">
        <title>Chromosome anchoring in Senegalese sole (Solea senegalensis) reveals sex-associated markers and genome rearrangements in flatfish.</title>
        <authorList>
            <person name="Guerrero-Cozar I."/>
            <person name="Gomez-Garrido J."/>
            <person name="Berbel C."/>
            <person name="Martinez-Blanch J.F."/>
            <person name="Alioto T."/>
            <person name="Claros M.G."/>
            <person name="Gagnaire P.A."/>
            <person name="Manchado M."/>
        </authorList>
    </citation>
    <scope>NUCLEOTIDE SEQUENCE [LARGE SCALE GENOMIC DNA]</scope>
    <source>
        <strain evidence="19">Sse05_10M</strain>
    </source>
</reference>
<evidence type="ECO:0000256" key="10">
    <source>
        <dbReference type="ARBA" id="ARBA00023158"/>
    </source>
</evidence>
<evidence type="ECO:0000256" key="9">
    <source>
        <dbReference type="ARBA" id="ARBA00022884"/>
    </source>
</evidence>
<feature type="domain" description="Helicase MOV-10-like beta-barrel" evidence="17">
    <location>
        <begin position="377"/>
        <end position="463"/>
    </location>
</feature>
<dbReference type="GO" id="GO:0031047">
    <property type="term" value="P:regulatory ncRNA-mediated gene silencing"/>
    <property type="evidence" value="ECO:0007669"/>
    <property type="project" value="UniProtKB-KW"/>
</dbReference>
<dbReference type="GO" id="GO:0000932">
    <property type="term" value="C:P-body"/>
    <property type="evidence" value="ECO:0007669"/>
    <property type="project" value="UniProtKB-SubCell"/>
</dbReference>
<evidence type="ECO:0000256" key="12">
    <source>
        <dbReference type="SAM" id="MobiDB-lite"/>
    </source>
</evidence>
<comment type="subcellular location">
    <subcellularLocation>
        <location evidence="1">Cytoplasm</location>
        <location evidence="1">P-body</location>
    </subcellularLocation>
</comment>
<keyword evidence="10" id="KW-0943">RNA-mediated gene silencing</keyword>
<evidence type="ECO:0000256" key="4">
    <source>
        <dbReference type="ARBA" id="ARBA00022490"/>
    </source>
</evidence>
<evidence type="ECO:0000256" key="11">
    <source>
        <dbReference type="ARBA" id="ARBA00047984"/>
    </source>
</evidence>
<dbReference type="CDD" id="cd18038">
    <property type="entry name" value="DEXXQc_Helz-like"/>
    <property type="match status" value="1"/>
</dbReference>
<dbReference type="Proteomes" id="UP000693946">
    <property type="component" value="Linkage Group LG4"/>
</dbReference>
<dbReference type="InterPro" id="IPR049079">
    <property type="entry name" value="Mov-10_helical"/>
</dbReference>
<feature type="domain" description="DNA2/NAM7 helicase-like C-terminal" evidence="14">
    <location>
        <begin position="711"/>
        <end position="932"/>
    </location>
</feature>
<keyword evidence="4" id="KW-0963">Cytoplasm</keyword>
<dbReference type="PANTHER" id="PTHR45418">
    <property type="entry name" value="CANCER/TESTIS ANTIGEN 55"/>
    <property type="match status" value="1"/>
</dbReference>
<accession>A0AAV6QU14</accession>
<keyword evidence="5" id="KW-0547">Nucleotide-binding</keyword>
<evidence type="ECO:0000259" key="18">
    <source>
        <dbReference type="Pfam" id="PF21635"/>
    </source>
</evidence>
<dbReference type="Pfam" id="PF13087">
    <property type="entry name" value="AAA_12"/>
    <property type="match status" value="1"/>
</dbReference>
<evidence type="ECO:0000256" key="3">
    <source>
        <dbReference type="ARBA" id="ARBA00012552"/>
    </source>
</evidence>
<sequence length="996" mass="112623">MPSSKALEYGRDFFDFLGDRRSITHEIELKRIYDFEFMCRRGNEGPQFSTVISALLKAKKAYKTEGRIYLNDIKVQVNYDQWRRRPRASQSHSSSTQSTAMMPAASSNSPTLMAPVLTSEKKLAAEVLHKLKTEKKTLKANKGGIEITSDPEEKFGRVRLTVDGLGEYVIKFLIVNKGADSVHFTLYTVLHQLRCFTLKGKSVTRAAPLLLCSGESYEVEVWCKLKDYGYFPTTIYFEFCPSVAQSAHFCIVREIAVGARTSLAKELGSVVPYKPHEVIKHKPVKKTLIEEGVPPEYSGVYCLMEMKLGSYRCPHYLKELAKQRLEDSSYLSPTAKRNLQSVRSLLQSSLEMQNYSQRFHPLLHLEELQMEVDIGKYDLHDQTMSLDPRNRDLVTLNVPGVAEKRPSVFRGSCVRVSKSQDTEQPVIAYTGYIHKVELDTLKLGFSKRFLQIFRDDIKFDVEFVLHRLTLKLQHRAVDLAQKHGLGEVLFPSGPAVTRLALPKLSLFNHQLENNPEQCAAIQHIVAGSSKPAPHLVFGPPGTGKTMTLVEAIHQVSKADSSVHILACTPQNAACDELWQRLIPPMGPHNVYRLCALNRDLSSVPRQLLTYCNWDQSKDGFVFPKKEVLMKHKVIVTTMLTAGRLVSGGIPVGHFTHVFVDEGGQAVEPECVIAVAGLLDPGKGQLVLAGDHKQLGPIIHSPLALNNGLGLSLLERLMKTNTLYEKNQDSGHFDSRFVTKLLRNYRSHGAFLKIPNELFYDNELQEFADREECQAYCKWRHLPQEGFPLIFHGVMGKEEREHRSPSWFNVTEIDVVVDYLIKLKKTQGENGLPNLHAKDIGIVAPFRKQIEKIKKALQSAPGLRKWTEVKEIKVGCVEEFQGQERKIIIISTVRSSDNYVKMDKDFNIGFLSNEKRFNVAVTRARSLLIVVGNPVILSKNPTWKTFISYCVRQNGYRGIEFQDKGEDDVLHLLMVLKIRVDNNPVADEKSVQQLCQP</sequence>
<evidence type="ECO:0000259" key="15">
    <source>
        <dbReference type="Pfam" id="PF21632"/>
    </source>
</evidence>
<dbReference type="PANTHER" id="PTHR45418:SF1">
    <property type="entry name" value="CANCER_TESTIS ANTIGEN 55"/>
    <property type="match status" value="1"/>
</dbReference>
<proteinExistence type="inferred from homology"/>
<dbReference type="FunFam" id="3.40.50.300:FF:000608">
    <property type="entry name" value="Mov10 RISC complex RNA helicase"/>
    <property type="match status" value="1"/>
</dbReference>
<keyword evidence="20" id="KW-1185">Reference proteome</keyword>
<feature type="domain" description="DNA2/NAM7 helicase helicase" evidence="13">
    <location>
        <begin position="514"/>
        <end position="583"/>
    </location>
</feature>
<evidence type="ECO:0000256" key="2">
    <source>
        <dbReference type="ARBA" id="ARBA00005601"/>
    </source>
</evidence>
<dbReference type="GO" id="GO:0016787">
    <property type="term" value="F:hydrolase activity"/>
    <property type="evidence" value="ECO:0007669"/>
    <property type="project" value="UniProtKB-KW"/>
</dbReference>
<dbReference type="EC" id="3.6.4.13" evidence="3"/>
<dbReference type="AlphaFoldDB" id="A0AAV6QU14"/>
<dbReference type="EMBL" id="JAGKHQ010000016">
    <property type="protein sequence ID" value="KAG7495212.1"/>
    <property type="molecule type" value="Genomic_DNA"/>
</dbReference>
<dbReference type="InterPro" id="IPR026122">
    <property type="entry name" value="MOV-10/SDE3_DEXXQ/H-box"/>
</dbReference>
<evidence type="ECO:0000259" key="13">
    <source>
        <dbReference type="Pfam" id="PF13086"/>
    </source>
</evidence>
<dbReference type="GO" id="GO:0005524">
    <property type="term" value="F:ATP binding"/>
    <property type="evidence" value="ECO:0007669"/>
    <property type="project" value="UniProtKB-KW"/>
</dbReference>
<dbReference type="Pfam" id="PF21634">
    <property type="entry name" value="MOV-10_beta-barrel"/>
    <property type="match status" value="1"/>
</dbReference>
<evidence type="ECO:0000259" key="16">
    <source>
        <dbReference type="Pfam" id="PF21633"/>
    </source>
</evidence>
<dbReference type="GO" id="GO:0032574">
    <property type="term" value="F:5'-3' RNA helicase activity"/>
    <property type="evidence" value="ECO:0007669"/>
    <property type="project" value="InterPro"/>
</dbReference>
<feature type="compositionally biased region" description="Low complexity" evidence="12">
    <location>
        <begin position="89"/>
        <end position="99"/>
    </location>
</feature>
<organism evidence="19 20">
    <name type="scientific">Solea senegalensis</name>
    <name type="common">Senegalese sole</name>
    <dbReference type="NCBI Taxonomy" id="28829"/>
    <lineage>
        <taxon>Eukaryota</taxon>
        <taxon>Metazoa</taxon>
        <taxon>Chordata</taxon>
        <taxon>Craniata</taxon>
        <taxon>Vertebrata</taxon>
        <taxon>Euteleostomi</taxon>
        <taxon>Actinopterygii</taxon>
        <taxon>Neopterygii</taxon>
        <taxon>Teleostei</taxon>
        <taxon>Neoteleostei</taxon>
        <taxon>Acanthomorphata</taxon>
        <taxon>Carangaria</taxon>
        <taxon>Pleuronectiformes</taxon>
        <taxon>Pleuronectoidei</taxon>
        <taxon>Soleidae</taxon>
        <taxon>Solea</taxon>
    </lineage>
</organism>
<feature type="domain" description="Helicase MOV-10 N-terminal" evidence="15">
    <location>
        <begin position="7"/>
        <end position="61"/>
    </location>
</feature>
<dbReference type="InterPro" id="IPR041679">
    <property type="entry name" value="DNA2/NAM7-like_C"/>
</dbReference>
<dbReference type="Pfam" id="PF13086">
    <property type="entry name" value="AAA_11"/>
    <property type="match status" value="2"/>
</dbReference>
<name>A0AAV6QU14_SOLSE</name>
<keyword evidence="8" id="KW-0067">ATP-binding</keyword>
<dbReference type="Pfam" id="PF21632">
    <property type="entry name" value="MOV-10_N"/>
    <property type="match status" value="1"/>
</dbReference>
<evidence type="ECO:0000256" key="8">
    <source>
        <dbReference type="ARBA" id="ARBA00022840"/>
    </source>
</evidence>
<keyword evidence="9" id="KW-0694">RNA-binding</keyword>
<feature type="region of interest" description="Disordered" evidence="12">
    <location>
        <begin position="84"/>
        <end position="108"/>
    </location>
</feature>